<evidence type="ECO:0000313" key="4">
    <source>
        <dbReference type="Proteomes" id="UP000274661"/>
    </source>
</evidence>
<proteinExistence type="predicted"/>
<dbReference type="PROSITE" id="PS50930">
    <property type="entry name" value="HTH_LYTTR"/>
    <property type="match status" value="1"/>
</dbReference>
<dbReference type="AlphaFoldDB" id="A0A3R9WNY2"/>
<organism evidence="3 4">
    <name type="scientific">Sphingomonas ginkgonis</name>
    <dbReference type="NCBI Taxonomy" id="2315330"/>
    <lineage>
        <taxon>Bacteria</taxon>
        <taxon>Pseudomonadati</taxon>
        <taxon>Pseudomonadota</taxon>
        <taxon>Alphaproteobacteria</taxon>
        <taxon>Sphingomonadales</taxon>
        <taxon>Sphingomonadaceae</taxon>
        <taxon>Sphingomonas</taxon>
    </lineage>
</organism>
<keyword evidence="4" id="KW-1185">Reference proteome</keyword>
<dbReference type="GO" id="GO:0003677">
    <property type="term" value="F:DNA binding"/>
    <property type="evidence" value="ECO:0007669"/>
    <property type="project" value="InterPro"/>
</dbReference>
<comment type="caution">
    <text evidence="3">The sequence shown here is derived from an EMBL/GenBank/DDBJ whole genome shotgun (WGS) entry which is preliminary data.</text>
</comment>
<dbReference type="Proteomes" id="UP000274661">
    <property type="component" value="Unassembled WGS sequence"/>
</dbReference>
<sequence>MGAIRSSVPDDLRVLLCIAFQAELAPNRIAALRRGLVESPACCSGFDLTGRFDFAAEMAFESPAALDEWLNRTREELDGDAVDIDVSIICRHHEPADEAASADLLVPVAGGYRRLLLAAIERVTAERDYVRIHAEGATWLLHSTLQALAERLPGERFIRIHRSTLVRRDTIEQLVRRGRRWQVCCRDGSCLLISRTHLRDTLAAFDADRRSGNDVHRRGGSSGDAALRPAEEPVRLAS</sequence>
<evidence type="ECO:0000256" key="1">
    <source>
        <dbReference type="SAM" id="MobiDB-lite"/>
    </source>
</evidence>
<dbReference type="PANTHER" id="PTHR37299:SF1">
    <property type="entry name" value="STAGE 0 SPORULATION PROTEIN A HOMOLOG"/>
    <property type="match status" value="1"/>
</dbReference>
<dbReference type="EMBL" id="RWJF01000001">
    <property type="protein sequence ID" value="RST29920.1"/>
    <property type="molecule type" value="Genomic_DNA"/>
</dbReference>
<feature type="domain" description="HTH LytTR-type" evidence="2">
    <location>
        <begin position="104"/>
        <end position="207"/>
    </location>
</feature>
<reference evidence="3 4" key="1">
    <citation type="submission" date="2018-12" db="EMBL/GenBank/DDBJ databases">
        <title>Sphingomonas sp. HMF7854 Genome sequencing and assembly.</title>
        <authorList>
            <person name="Cha I."/>
            <person name="Kang H."/>
            <person name="Kim H."/>
            <person name="Kang J."/>
            <person name="Joh K."/>
        </authorList>
    </citation>
    <scope>NUCLEOTIDE SEQUENCE [LARGE SCALE GENOMIC DNA]</scope>
    <source>
        <strain evidence="3 4">HMF7854</strain>
    </source>
</reference>
<dbReference type="InterPro" id="IPR007492">
    <property type="entry name" value="LytTR_DNA-bd_dom"/>
</dbReference>
<dbReference type="SMART" id="SM00850">
    <property type="entry name" value="LytTR"/>
    <property type="match status" value="1"/>
</dbReference>
<evidence type="ECO:0000259" key="2">
    <source>
        <dbReference type="PROSITE" id="PS50930"/>
    </source>
</evidence>
<accession>A0A3R9WNY2</accession>
<evidence type="ECO:0000313" key="3">
    <source>
        <dbReference type="EMBL" id="RST29920.1"/>
    </source>
</evidence>
<dbReference type="InterPro" id="IPR046947">
    <property type="entry name" value="LytR-like"/>
</dbReference>
<dbReference type="Pfam" id="PF04397">
    <property type="entry name" value="LytTR"/>
    <property type="match status" value="1"/>
</dbReference>
<gene>
    <name evidence="3" type="ORF">HMF7854_03085</name>
</gene>
<feature type="compositionally biased region" description="Basic and acidic residues" evidence="1">
    <location>
        <begin position="229"/>
        <end position="238"/>
    </location>
</feature>
<feature type="region of interest" description="Disordered" evidence="1">
    <location>
        <begin position="211"/>
        <end position="238"/>
    </location>
</feature>
<dbReference type="GO" id="GO:0000156">
    <property type="term" value="F:phosphorelay response regulator activity"/>
    <property type="evidence" value="ECO:0007669"/>
    <property type="project" value="InterPro"/>
</dbReference>
<dbReference type="PANTHER" id="PTHR37299">
    <property type="entry name" value="TRANSCRIPTIONAL REGULATOR-RELATED"/>
    <property type="match status" value="1"/>
</dbReference>
<protein>
    <submittedName>
        <fullName evidence="3">LytTR family transcriptional regulator</fullName>
    </submittedName>
</protein>
<dbReference type="Gene3D" id="2.40.50.1020">
    <property type="entry name" value="LytTr DNA-binding domain"/>
    <property type="match status" value="1"/>
</dbReference>
<dbReference type="RefSeq" id="WP_126717757.1">
    <property type="nucleotide sequence ID" value="NZ_RWJF01000001.1"/>
</dbReference>
<dbReference type="OrthoDB" id="9781059at2"/>
<name>A0A3R9WNY2_9SPHN</name>